<accession>A0A9D1FN55</accession>
<feature type="domain" description="Xylose isomerase-like TIM barrel" evidence="1">
    <location>
        <begin position="42"/>
        <end position="271"/>
    </location>
</feature>
<proteinExistence type="predicted"/>
<dbReference type="PANTHER" id="PTHR12110">
    <property type="entry name" value="HYDROXYPYRUVATE ISOMERASE"/>
    <property type="match status" value="1"/>
</dbReference>
<dbReference type="InterPro" id="IPR050312">
    <property type="entry name" value="IolE/XylAMocC-like"/>
</dbReference>
<protein>
    <submittedName>
        <fullName evidence="2">Sugar phosphate isomerase/epimerase</fullName>
    </submittedName>
</protein>
<comment type="caution">
    <text evidence="2">The sequence shown here is derived from an EMBL/GenBank/DDBJ whole genome shotgun (WGS) entry which is preliminary data.</text>
</comment>
<evidence type="ECO:0000259" key="1">
    <source>
        <dbReference type="Pfam" id="PF01261"/>
    </source>
</evidence>
<evidence type="ECO:0000313" key="2">
    <source>
        <dbReference type="EMBL" id="HIS76886.1"/>
    </source>
</evidence>
<organism evidence="2 3">
    <name type="scientific">Candidatus Merdivicinus excrementipullorum</name>
    <dbReference type="NCBI Taxonomy" id="2840867"/>
    <lineage>
        <taxon>Bacteria</taxon>
        <taxon>Bacillati</taxon>
        <taxon>Bacillota</taxon>
        <taxon>Clostridia</taxon>
        <taxon>Eubacteriales</taxon>
        <taxon>Oscillospiraceae</taxon>
        <taxon>Oscillospiraceae incertae sedis</taxon>
        <taxon>Candidatus Merdivicinus</taxon>
    </lineage>
</organism>
<dbReference type="GO" id="GO:0016853">
    <property type="term" value="F:isomerase activity"/>
    <property type="evidence" value="ECO:0007669"/>
    <property type="project" value="UniProtKB-KW"/>
</dbReference>
<dbReference type="EMBL" id="DVJP01000056">
    <property type="protein sequence ID" value="HIS76886.1"/>
    <property type="molecule type" value="Genomic_DNA"/>
</dbReference>
<dbReference type="Gene3D" id="3.20.20.150">
    <property type="entry name" value="Divalent-metal-dependent TIM barrel enzymes"/>
    <property type="match status" value="1"/>
</dbReference>
<name>A0A9D1FN55_9FIRM</name>
<dbReference type="InterPro" id="IPR013022">
    <property type="entry name" value="Xyl_isomerase-like_TIM-brl"/>
</dbReference>
<reference evidence="2" key="2">
    <citation type="journal article" date="2021" name="PeerJ">
        <title>Extensive microbial diversity within the chicken gut microbiome revealed by metagenomics and culture.</title>
        <authorList>
            <person name="Gilroy R."/>
            <person name="Ravi A."/>
            <person name="Getino M."/>
            <person name="Pursley I."/>
            <person name="Horton D.L."/>
            <person name="Alikhan N.F."/>
            <person name="Baker D."/>
            <person name="Gharbi K."/>
            <person name="Hall N."/>
            <person name="Watson M."/>
            <person name="Adriaenssens E.M."/>
            <person name="Foster-Nyarko E."/>
            <person name="Jarju S."/>
            <person name="Secka A."/>
            <person name="Antonio M."/>
            <person name="Oren A."/>
            <person name="Chaudhuri R.R."/>
            <person name="La Ragione R."/>
            <person name="Hildebrand F."/>
            <person name="Pallen M.J."/>
        </authorList>
    </citation>
    <scope>NUCLEOTIDE SEQUENCE</scope>
    <source>
        <strain evidence="2">CHK199-13235</strain>
    </source>
</reference>
<dbReference type="PANTHER" id="PTHR12110:SF53">
    <property type="entry name" value="BLR5974 PROTEIN"/>
    <property type="match status" value="1"/>
</dbReference>
<feature type="non-terminal residue" evidence="2">
    <location>
        <position position="283"/>
    </location>
</feature>
<dbReference type="SUPFAM" id="SSF51658">
    <property type="entry name" value="Xylose isomerase-like"/>
    <property type="match status" value="1"/>
</dbReference>
<dbReference type="AlphaFoldDB" id="A0A9D1FN55"/>
<reference evidence="2" key="1">
    <citation type="submission" date="2020-10" db="EMBL/GenBank/DDBJ databases">
        <authorList>
            <person name="Gilroy R."/>
        </authorList>
    </citation>
    <scope>NUCLEOTIDE SEQUENCE</scope>
    <source>
        <strain evidence="2">CHK199-13235</strain>
    </source>
</reference>
<gene>
    <name evidence="2" type="ORF">IAB51_08770</name>
</gene>
<dbReference type="Pfam" id="PF01261">
    <property type="entry name" value="AP_endonuc_2"/>
    <property type="match status" value="1"/>
</dbReference>
<sequence length="283" mass="32140">MKIGVCSDCLMKKYPDERDAIRHYAALGVSALDYSGYNYDRPGNLYLQPGWEDYARSLKEAAEESGIIFSQVHAPMLSYMDTPEVFEAKMETTRRMFRLCEILESPYLVIHPRMFADGINGERAEEYLALNVDFYREFLPLAEKHKVTIALENMFGWDPVVNRICRTTFSTMEEILECIRRLNSPWTAVCLDTGHVNILRESPALAARKLGKHLKLLHVHDNYAVNDDHQVCGYGNIDWDAFVEALKEIGYDGEFSSEATSACHLLPAAAAETAVKLQADVMR</sequence>
<dbReference type="Proteomes" id="UP000824002">
    <property type="component" value="Unassembled WGS sequence"/>
</dbReference>
<dbReference type="InterPro" id="IPR036237">
    <property type="entry name" value="Xyl_isomerase-like_sf"/>
</dbReference>
<evidence type="ECO:0000313" key="3">
    <source>
        <dbReference type="Proteomes" id="UP000824002"/>
    </source>
</evidence>
<keyword evidence="2" id="KW-0413">Isomerase</keyword>